<dbReference type="GO" id="GO:0005829">
    <property type="term" value="C:cytosol"/>
    <property type="evidence" value="ECO:0007669"/>
    <property type="project" value="TreeGrafter"/>
</dbReference>
<protein>
    <submittedName>
        <fullName evidence="6">HipA-like N-terminal domain protein</fullName>
    </submittedName>
</protein>
<dbReference type="PANTHER" id="PTHR37419">
    <property type="entry name" value="SERINE/THREONINE-PROTEIN KINASE TOXIN HIPA"/>
    <property type="match status" value="1"/>
</dbReference>
<dbReference type="Pfam" id="PF07804">
    <property type="entry name" value="HipA_C"/>
    <property type="match status" value="1"/>
</dbReference>
<keyword evidence="3" id="KW-0418">Kinase</keyword>
<dbReference type="Pfam" id="PF13657">
    <property type="entry name" value="Couple_hipA"/>
    <property type="match status" value="1"/>
</dbReference>
<dbReference type="AlphaFoldDB" id="A0A127P4I3"/>
<evidence type="ECO:0000313" key="6">
    <source>
        <dbReference type="EMBL" id="AMO92749.1"/>
    </source>
</evidence>
<dbReference type="Proteomes" id="UP000072421">
    <property type="component" value="Chromosome"/>
</dbReference>
<dbReference type="EMBL" id="CP013232">
    <property type="protein sequence ID" value="AMO92749.1"/>
    <property type="molecule type" value="Genomic_DNA"/>
</dbReference>
<evidence type="ECO:0000259" key="5">
    <source>
        <dbReference type="Pfam" id="PF13657"/>
    </source>
</evidence>
<evidence type="ECO:0000313" key="7">
    <source>
        <dbReference type="Proteomes" id="UP000072421"/>
    </source>
</evidence>
<dbReference type="Gene3D" id="1.10.1070.20">
    <property type="match status" value="1"/>
</dbReference>
<gene>
    <name evidence="6" type="ORF">CFter6_0018</name>
</gene>
<comment type="similarity">
    <text evidence="1">Belongs to the HipA Ser/Thr kinase family.</text>
</comment>
<keyword evidence="2" id="KW-0808">Transferase</keyword>
<dbReference type="InterPro" id="IPR052028">
    <property type="entry name" value="HipA_Ser/Thr_kinase"/>
</dbReference>
<evidence type="ECO:0000259" key="4">
    <source>
        <dbReference type="Pfam" id="PF07804"/>
    </source>
</evidence>
<dbReference type="GO" id="GO:0004674">
    <property type="term" value="F:protein serine/threonine kinase activity"/>
    <property type="evidence" value="ECO:0007669"/>
    <property type="project" value="TreeGrafter"/>
</dbReference>
<dbReference type="InterPro" id="IPR012893">
    <property type="entry name" value="HipA-like_C"/>
</dbReference>
<reference evidence="6 7" key="1">
    <citation type="submission" date="2015-11" db="EMBL/GenBank/DDBJ databases">
        <title>Exploring the genomic traits of fungus-feeding bacterial genus Collimonas.</title>
        <authorList>
            <person name="Song C."/>
            <person name="Schmidt R."/>
            <person name="de Jager V."/>
            <person name="Krzyzanowska D."/>
            <person name="Jongedijk E."/>
            <person name="Cankar K."/>
            <person name="Beekwilder J."/>
            <person name="van Veen A."/>
            <person name="de Boer W."/>
            <person name="van Veen J.A."/>
            <person name="Garbeva P."/>
        </authorList>
    </citation>
    <scope>NUCLEOTIDE SEQUENCE [LARGE SCALE GENOMIC DNA]</scope>
    <source>
        <strain evidence="6 7">Ter6</strain>
    </source>
</reference>
<organism evidence="6">
    <name type="scientific">Collimonas fungivorans</name>
    <dbReference type="NCBI Taxonomy" id="158899"/>
    <lineage>
        <taxon>Bacteria</taxon>
        <taxon>Pseudomonadati</taxon>
        <taxon>Pseudomonadota</taxon>
        <taxon>Betaproteobacteria</taxon>
        <taxon>Burkholderiales</taxon>
        <taxon>Oxalobacteraceae</taxon>
        <taxon>Collimonas</taxon>
    </lineage>
</organism>
<name>A0A127P4I3_9BURK</name>
<dbReference type="PANTHER" id="PTHR37419:SF8">
    <property type="entry name" value="TOXIN YJJJ"/>
    <property type="match status" value="1"/>
</dbReference>
<dbReference type="OrthoDB" id="9805913at2"/>
<feature type="domain" description="HipA N-terminal subdomain 1" evidence="5">
    <location>
        <begin position="16"/>
        <end position="117"/>
    </location>
</feature>
<feature type="domain" description="HipA-like C-terminal" evidence="4">
    <location>
        <begin position="160"/>
        <end position="381"/>
    </location>
</feature>
<evidence type="ECO:0000256" key="1">
    <source>
        <dbReference type="ARBA" id="ARBA00010164"/>
    </source>
</evidence>
<evidence type="ECO:0000256" key="2">
    <source>
        <dbReference type="ARBA" id="ARBA00022679"/>
    </source>
</evidence>
<sequence length="414" mass="46078">MKELKVMYQARGESHWLGTLADDGRDVLFQYAPDALGRGFEPSPLRLPLRPNAYPDKQTDYLQLLRVPGLVYDSLPDSWGFRLMNRRLAATGIDADKVSILDRLAYLGQNTMGALTYEPASESLVDSKDLVLIDLAKEIQILLTDDSHEVLDELARAGGSPGGARPKAVVSYNPDNGQMSTRVGQVADGQPWLIKFPAKEDQSDSCALEELYARMARRCGLGMGATQFFELPDGATAFGTKRFDREQGQRVHTHSLAGMLHVNFQIPSLGYGEFMRATRRLTRDARELKKSLQRCIFNVLMNNRDDHAKNLAFLLNAHQEWELAPPFDLTYCPGYQGEHFMDVAGEGKNPTRAHVLKVAQTGGLNDKDAEDLIDEMLDLITDAVLKTAASELPILKKTMAAVVKDIDANRMKLR</sequence>
<proteinExistence type="inferred from homology"/>
<accession>A0A127P4I3</accession>
<evidence type="ECO:0000256" key="3">
    <source>
        <dbReference type="ARBA" id="ARBA00022777"/>
    </source>
</evidence>
<dbReference type="InterPro" id="IPR017508">
    <property type="entry name" value="HipA_N1"/>
</dbReference>
<dbReference type="PATRIC" id="fig|158899.10.peg.19"/>
<dbReference type="RefSeq" id="WP_061538202.1">
    <property type="nucleotide sequence ID" value="NZ_CP013232.1"/>
</dbReference>